<evidence type="ECO:0000313" key="1">
    <source>
        <dbReference type="EMBL" id="KAG5609420.1"/>
    </source>
</evidence>
<evidence type="ECO:0000313" key="2">
    <source>
        <dbReference type="Proteomes" id="UP000824120"/>
    </source>
</evidence>
<organism evidence="1 2">
    <name type="scientific">Solanum commersonii</name>
    <name type="common">Commerson's wild potato</name>
    <name type="synonym">Commerson's nightshade</name>
    <dbReference type="NCBI Taxonomy" id="4109"/>
    <lineage>
        <taxon>Eukaryota</taxon>
        <taxon>Viridiplantae</taxon>
        <taxon>Streptophyta</taxon>
        <taxon>Embryophyta</taxon>
        <taxon>Tracheophyta</taxon>
        <taxon>Spermatophyta</taxon>
        <taxon>Magnoliopsida</taxon>
        <taxon>eudicotyledons</taxon>
        <taxon>Gunneridae</taxon>
        <taxon>Pentapetalae</taxon>
        <taxon>asterids</taxon>
        <taxon>lamiids</taxon>
        <taxon>Solanales</taxon>
        <taxon>Solanaceae</taxon>
        <taxon>Solanoideae</taxon>
        <taxon>Solaneae</taxon>
        <taxon>Solanum</taxon>
    </lineage>
</organism>
<dbReference type="AlphaFoldDB" id="A0A9J5ZD42"/>
<keyword evidence="2" id="KW-1185">Reference proteome</keyword>
<dbReference type="Proteomes" id="UP000824120">
    <property type="component" value="Chromosome 4"/>
</dbReference>
<dbReference type="EMBL" id="JACXVP010000004">
    <property type="protein sequence ID" value="KAG5609420.1"/>
    <property type="molecule type" value="Genomic_DNA"/>
</dbReference>
<name>A0A9J5ZD42_SOLCO</name>
<comment type="caution">
    <text evidence="1">The sequence shown here is derived from an EMBL/GenBank/DDBJ whole genome shotgun (WGS) entry which is preliminary data.</text>
</comment>
<gene>
    <name evidence="1" type="ORF">H5410_020701</name>
</gene>
<proteinExistence type="predicted"/>
<sequence>MSRKCWAVCEKNEVERFNEASKIKGKSFKTWRCRDLTTLIYCSLKYNKYGELRSIVILPEISFNDGWSYLSKKIEVFINKAEISQRETLNAGEIIRDGQKGKGSYKEALQKNRWPTNELQSAPESSTNGDKDPLRRSLVSSFLDCDEIPSRNDVRKWEQNTWRGIHNIQPGRDAENVLAGRWSKSNHLLELEWWTLTTGAIQAQQQFD</sequence>
<dbReference type="OrthoDB" id="1745573at2759"/>
<reference evidence="1 2" key="1">
    <citation type="submission" date="2020-09" db="EMBL/GenBank/DDBJ databases">
        <title>De no assembly of potato wild relative species, Solanum commersonii.</title>
        <authorList>
            <person name="Cho K."/>
        </authorList>
    </citation>
    <scope>NUCLEOTIDE SEQUENCE [LARGE SCALE GENOMIC DNA]</scope>
    <source>
        <strain evidence="1">LZ3.2</strain>
        <tissue evidence="1">Leaf</tissue>
    </source>
</reference>
<protein>
    <submittedName>
        <fullName evidence="1">Uncharacterized protein</fullName>
    </submittedName>
</protein>
<accession>A0A9J5ZD42</accession>